<sequence>MHSDAFDVIPYEDIKGNWKKLGSGSFGNVYKGATPLLSHYHPAKLTHYHPLGTYLGIDVAIKEVLPSTEYDVAKYFEREWRLMKECRHPNICLFIGLSRAPPPDNRIFIISEFIENGNVRLYIHDKSKPFPWKLRISFATDVARALAYLHARKCIHRDLKGENLLVTANGRLKVTDFGFARIAARNEEESKRLTFCGTDSYMSPEILIGYEFDLPTDIFSLGIIFCEIGARKLADDHTFKRTAPTFGLDEDEVRKLMSPGCPKDFLQLCLDCCKVNPSERPTTREILERLRLIEAEVLSRPEEGDTMHLGSVRFMSGTKRPGAAPRIPSFGMGIGKDIRGGGTSSASEDESDDEDLMEAVSALSHVGLKSDLSESSLSKEPLLNRAAGDAGSPYSTTVIKSQTPSAIPSIPESLSSILTIKPSPDPNASTTPVVPGSPSSATASSHVGSTVVPPSSFQGSSFAKGNTVNGHVVPDPTPEQIEEALASGGSIMSIATLDSYHTATTSSSSAISTAYATEGGSTIRSLHGNYVGPLFHRFTLIKPGAKQKRNSGSGSGSASPNSHSSNHKDGVGSSHSEGVGWNPFGNPFDFFASGFTLTKCDLCGKRLGWKPLLQCDDCGIKTHVKCGELAPLNCGLGSTKQDHHAHAPTSPLSAISPLSRVRQGAVLAGEQLTRIKSASPARR</sequence>
<dbReference type="GO" id="GO:0005524">
    <property type="term" value="F:ATP binding"/>
    <property type="evidence" value="ECO:0007669"/>
    <property type="project" value="UniProtKB-KW"/>
</dbReference>
<keyword evidence="8" id="KW-0067">ATP-binding</keyword>
<evidence type="ECO:0000256" key="9">
    <source>
        <dbReference type="SAM" id="MobiDB-lite"/>
    </source>
</evidence>
<feature type="compositionally biased region" description="Low complexity" evidence="9">
    <location>
        <begin position="550"/>
        <end position="564"/>
    </location>
</feature>
<evidence type="ECO:0000256" key="2">
    <source>
        <dbReference type="ARBA" id="ARBA00022527"/>
    </source>
</evidence>
<dbReference type="Gene3D" id="3.30.200.20">
    <property type="entry name" value="Phosphorylase Kinase, domain 1"/>
    <property type="match status" value="1"/>
</dbReference>
<dbReference type="PANTHER" id="PTHR46485:SF5">
    <property type="entry name" value="CENTER DIVIDER, ISOFORM A"/>
    <property type="match status" value="1"/>
</dbReference>
<dbReference type="Pfam" id="PF07714">
    <property type="entry name" value="PK_Tyr_Ser-Thr"/>
    <property type="match status" value="1"/>
</dbReference>
<feature type="region of interest" description="Disordered" evidence="9">
    <location>
        <begin position="545"/>
        <end position="578"/>
    </location>
</feature>
<dbReference type="PANTHER" id="PTHR46485">
    <property type="entry name" value="LIM DOMAIN KINASE 1"/>
    <property type="match status" value="1"/>
</dbReference>
<evidence type="ECO:0000256" key="1">
    <source>
        <dbReference type="ARBA" id="ARBA00005843"/>
    </source>
</evidence>
<comment type="similarity">
    <text evidence="1">Belongs to the protein kinase superfamily. TKL Ser/Thr protein kinase family.</text>
</comment>
<feature type="domain" description="Protein kinase" evidence="10">
    <location>
        <begin position="15"/>
        <end position="292"/>
    </location>
</feature>
<dbReference type="InParanoid" id="A0A409YD50"/>
<keyword evidence="4" id="KW-0479">Metal-binding</keyword>
<dbReference type="InterPro" id="IPR050940">
    <property type="entry name" value="Actin_reg-Ser/Thr_kinase"/>
</dbReference>
<evidence type="ECO:0000313" key="12">
    <source>
        <dbReference type="EMBL" id="PPR00915.1"/>
    </source>
</evidence>
<dbReference type="SMART" id="SM00109">
    <property type="entry name" value="C1"/>
    <property type="match status" value="1"/>
</dbReference>
<dbReference type="InterPro" id="IPR046349">
    <property type="entry name" value="C1-like_sf"/>
</dbReference>
<dbReference type="SUPFAM" id="SSF56112">
    <property type="entry name" value="Protein kinase-like (PK-like)"/>
    <property type="match status" value="1"/>
</dbReference>
<gene>
    <name evidence="12" type="ORF">CVT26_015525</name>
</gene>
<accession>A0A409YD50</accession>
<keyword evidence="2" id="KW-0723">Serine/threonine-protein kinase</keyword>
<dbReference type="PROSITE" id="PS00108">
    <property type="entry name" value="PROTEIN_KINASE_ST"/>
    <property type="match status" value="1"/>
</dbReference>
<evidence type="ECO:0000256" key="5">
    <source>
        <dbReference type="ARBA" id="ARBA00022741"/>
    </source>
</evidence>
<protein>
    <recommendedName>
        <fullName evidence="14">Protein kinase domain-containing protein</fullName>
    </recommendedName>
</protein>
<evidence type="ECO:0000256" key="4">
    <source>
        <dbReference type="ARBA" id="ARBA00022723"/>
    </source>
</evidence>
<feature type="region of interest" description="Disordered" evidence="9">
    <location>
        <begin position="419"/>
        <end position="452"/>
    </location>
</feature>
<dbReference type="CDD" id="cd00029">
    <property type="entry name" value="C1"/>
    <property type="match status" value="1"/>
</dbReference>
<proteinExistence type="inferred from homology"/>
<evidence type="ECO:0000259" key="11">
    <source>
        <dbReference type="PROSITE" id="PS50081"/>
    </source>
</evidence>
<keyword evidence="13" id="KW-1185">Reference proteome</keyword>
<dbReference type="PROSITE" id="PS50081">
    <property type="entry name" value="ZF_DAG_PE_2"/>
    <property type="match status" value="1"/>
</dbReference>
<dbReference type="EMBL" id="NHYE01000978">
    <property type="protein sequence ID" value="PPR00915.1"/>
    <property type="molecule type" value="Genomic_DNA"/>
</dbReference>
<keyword evidence="5" id="KW-0547">Nucleotide-binding</keyword>
<dbReference type="Pfam" id="PF00130">
    <property type="entry name" value="C1_1"/>
    <property type="match status" value="1"/>
</dbReference>
<evidence type="ECO:0000256" key="6">
    <source>
        <dbReference type="ARBA" id="ARBA00022777"/>
    </source>
</evidence>
<dbReference type="Proteomes" id="UP000284706">
    <property type="component" value="Unassembled WGS sequence"/>
</dbReference>
<dbReference type="SUPFAM" id="SSF57889">
    <property type="entry name" value="Cysteine-rich domain"/>
    <property type="match status" value="1"/>
</dbReference>
<dbReference type="Gene3D" id="3.30.60.20">
    <property type="match status" value="1"/>
</dbReference>
<feature type="region of interest" description="Disordered" evidence="9">
    <location>
        <begin position="315"/>
        <end position="354"/>
    </location>
</feature>
<dbReference type="Gene3D" id="1.10.510.10">
    <property type="entry name" value="Transferase(Phosphotransferase) domain 1"/>
    <property type="match status" value="1"/>
</dbReference>
<evidence type="ECO:0000259" key="10">
    <source>
        <dbReference type="PROSITE" id="PS50011"/>
    </source>
</evidence>
<dbReference type="InterPro" id="IPR008271">
    <property type="entry name" value="Ser/Thr_kinase_AS"/>
</dbReference>
<dbReference type="InterPro" id="IPR011009">
    <property type="entry name" value="Kinase-like_dom_sf"/>
</dbReference>
<name>A0A409YD50_9AGAR</name>
<evidence type="ECO:0000256" key="7">
    <source>
        <dbReference type="ARBA" id="ARBA00022833"/>
    </source>
</evidence>
<dbReference type="InterPro" id="IPR002219">
    <property type="entry name" value="PKC_DAG/PE"/>
</dbReference>
<feature type="compositionally biased region" description="Low complexity" evidence="9">
    <location>
        <begin position="428"/>
        <end position="452"/>
    </location>
</feature>
<dbReference type="InterPro" id="IPR001245">
    <property type="entry name" value="Ser-Thr/Tyr_kinase_cat_dom"/>
</dbReference>
<dbReference type="STRING" id="231916.A0A409YD50"/>
<evidence type="ECO:0000256" key="8">
    <source>
        <dbReference type="ARBA" id="ARBA00022840"/>
    </source>
</evidence>
<dbReference type="CDD" id="cd13999">
    <property type="entry name" value="STKc_MAP3K-like"/>
    <property type="match status" value="1"/>
</dbReference>
<organism evidence="12 13">
    <name type="scientific">Gymnopilus dilepis</name>
    <dbReference type="NCBI Taxonomy" id="231916"/>
    <lineage>
        <taxon>Eukaryota</taxon>
        <taxon>Fungi</taxon>
        <taxon>Dikarya</taxon>
        <taxon>Basidiomycota</taxon>
        <taxon>Agaricomycotina</taxon>
        <taxon>Agaricomycetes</taxon>
        <taxon>Agaricomycetidae</taxon>
        <taxon>Agaricales</taxon>
        <taxon>Agaricineae</taxon>
        <taxon>Hymenogastraceae</taxon>
        <taxon>Gymnopilus</taxon>
    </lineage>
</organism>
<reference evidence="12 13" key="1">
    <citation type="journal article" date="2018" name="Evol. Lett.">
        <title>Horizontal gene cluster transfer increased hallucinogenic mushroom diversity.</title>
        <authorList>
            <person name="Reynolds H.T."/>
            <person name="Vijayakumar V."/>
            <person name="Gluck-Thaler E."/>
            <person name="Korotkin H.B."/>
            <person name="Matheny P.B."/>
            <person name="Slot J.C."/>
        </authorList>
    </citation>
    <scope>NUCLEOTIDE SEQUENCE [LARGE SCALE GENOMIC DNA]</scope>
    <source>
        <strain evidence="12 13">SRW20</strain>
    </source>
</reference>
<dbReference type="OrthoDB" id="4062651at2759"/>
<evidence type="ECO:0000256" key="3">
    <source>
        <dbReference type="ARBA" id="ARBA00022679"/>
    </source>
</evidence>
<dbReference type="AlphaFoldDB" id="A0A409YD50"/>
<dbReference type="SMART" id="SM00220">
    <property type="entry name" value="S_TKc"/>
    <property type="match status" value="1"/>
</dbReference>
<evidence type="ECO:0008006" key="14">
    <source>
        <dbReference type="Google" id="ProtNLM"/>
    </source>
</evidence>
<dbReference type="GO" id="GO:0004674">
    <property type="term" value="F:protein serine/threonine kinase activity"/>
    <property type="evidence" value="ECO:0007669"/>
    <property type="project" value="UniProtKB-KW"/>
</dbReference>
<dbReference type="GO" id="GO:0046872">
    <property type="term" value="F:metal ion binding"/>
    <property type="evidence" value="ECO:0007669"/>
    <property type="project" value="UniProtKB-KW"/>
</dbReference>
<keyword evidence="3" id="KW-0808">Transferase</keyword>
<keyword evidence="6" id="KW-0418">Kinase</keyword>
<dbReference type="InterPro" id="IPR000719">
    <property type="entry name" value="Prot_kinase_dom"/>
</dbReference>
<feature type="domain" description="Phorbol-ester/DAG-type" evidence="11">
    <location>
        <begin position="587"/>
        <end position="634"/>
    </location>
</feature>
<dbReference type="PRINTS" id="PR00109">
    <property type="entry name" value="TYRKINASE"/>
</dbReference>
<dbReference type="PROSITE" id="PS50011">
    <property type="entry name" value="PROTEIN_KINASE_DOM"/>
    <property type="match status" value="1"/>
</dbReference>
<comment type="caution">
    <text evidence="12">The sequence shown here is derived from an EMBL/GenBank/DDBJ whole genome shotgun (WGS) entry which is preliminary data.</text>
</comment>
<evidence type="ECO:0000313" key="13">
    <source>
        <dbReference type="Proteomes" id="UP000284706"/>
    </source>
</evidence>
<keyword evidence="7" id="KW-0862">Zinc</keyword>